<protein>
    <submittedName>
        <fullName evidence="5">Transcriptional regulator, TetR family</fullName>
    </submittedName>
</protein>
<evidence type="ECO:0000259" key="4">
    <source>
        <dbReference type="PROSITE" id="PS50977"/>
    </source>
</evidence>
<dbReference type="Gene3D" id="1.10.357.10">
    <property type="entry name" value="Tetracycline Repressor, domain 2"/>
    <property type="match status" value="1"/>
</dbReference>
<proteinExistence type="predicted"/>
<dbReference type="GO" id="GO:0000976">
    <property type="term" value="F:transcription cis-regulatory region binding"/>
    <property type="evidence" value="ECO:0007669"/>
    <property type="project" value="TreeGrafter"/>
</dbReference>
<evidence type="ECO:0000256" key="3">
    <source>
        <dbReference type="SAM" id="MobiDB-lite"/>
    </source>
</evidence>
<name>A0A1M7FIH1_9HYPH</name>
<dbReference type="SUPFAM" id="SSF46689">
    <property type="entry name" value="Homeodomain-like"/>
    <property type="match status" value="1"/>
</dbReference>
<dbReference type="InterPro" id="IPR009057">
    <property type="entry name" value="Homeodomain-like_sf"/>
</dbReference>
<dbReference type="OrthoDB" id="9796019at2"/>
<dbReference type="PANTHER" id="PTHR30055:SF148">
    <property type="entry name" value="TETR-FAMILY TRANSCRIPTIONAL REGULATOR"/>
    <property type="match status" value="1"/>
</dbReference>
<dbReference type="GO" id="GO:0003700">
    <property type="term" value="F:DNA-binding transcription factor activity"/>
    <property type="evidence" value="ECO:0007669"/>
    <property type="project" value="TreeGrafter"/>
</dbReference>
<organism evidence="5 6">
    <name type="scientific">Roseibium suaedae</name>
    <dbReference type="NCBI Taxonomy" id="735517"/>
    <lineage>
        <taxon>Bacteria</taxon>
        <taxon>Pseudomonadati</taxon>
        <taxon>Pseudomonadota</taxon>
        <taxon>Alphaproteobacteria</taxon>
        <taxon>Hyphomicrobiales</taxon>
        <taxon>Stappiaceae</taxon>
        <taxon>Roseibium</taxon>
    </lineage>
</organism>
<accession>A0A1M7FIH1</accession>
<dbReference type="AlphaFoldDB" id="A0A1M7FIH1"/>
<dbReference type="EMBL" id="FRBW01000002">
    <property type="protein sequence ID" value="SHM03437.1"/>
    <property type="molecule type" value="Genomic_DNA"/>
</dbReference>
<dbReference type="Pfam" id="PF00440">
    <property type="entry name" value="TetR_N"/>
    <property type="match status" value="1"/>
</dbReference>
<dbReference type="InterPro" id="IPR001647">
    <property type="entry name" value="HTH_TetR"/>
</dbReference>
<keyword evidence="1 2" id="KW-0238">DNA-binding</keyword>
<dbReference type="STRING" id="735517.SAMN05444272_1613"/>
<dbReference type="RefSeq" id="WP_073011598.1">
    <property type="nucleotide sequence ID" value="NZ_FRBW01000002.1"/>
</dbReference>
<evidence type="ECO:0000256" key="1">
    <source>
        <dbReference type="ARBA" id="ARBA00023125"/>
    </source>
</evidence>
<evidence type="ECO:0000313" key="6">
    <source>
        <dbReference type="Proteomes" id="UP000186002"/>
    </source>
</evidence>
<sequence>MMPASTKPDPNRSSGRPKESRVTAALLEAALEELSGKGYEAMTIASLAARVHTSKQAIYRRWKDKSALAAAAIRHGLDQTRFAPPQRGSVARDLETALTDMVTSLQDTALGGAIRALIPLRANPALGSVLNEAEDDRRLLLRQIFIATPFEAEMETRIDLLLGLIYFNLHIRNRKVTREMIGSAIHLVLGLTAPRAPGPRASVALP</sequence>
<dbReference type="Proteomes" id="UP000186002">
    <property type="component" value="Unassembled WGS sequence"/>
</dbReference>
<gene>
    <name evidence="5" type="ORF">SAMN05444272_1613</name>
</gene>
<feature type="domain" description="HTH tetR-type" evidence="4">
    <location>
        <begin position="20"/>
        <end position="80"/>
    </location>
</feature>
<reference evidence="5 6" key="1">
    <citation type="submission" date="2016-11" db="EMBL/GenBank/DDBJ databases">
        <authorList>
            <person name="Jaros S."/>
            <person name="Januszkiewicz K."/>
            <person name="Wedrychowicz H."/>
        </authorList>
    </citation>
    <scope>NUCLEOTIDE SEQUENCE [LARGE SCALE GENOMIC DNA]</scope>
    <source>
        <strain evidence="5 6">DSM 22153</strain>
    </source>
</reference>
<feature type="DNA-binding region" description="H-T-H motif" evidence="2">
    <location>
        <begin position="43"/>
        <end position="62"/>
    </location>
</feature>
<dbReference type="PROSITE" id="PS50977">
    <property type="entry name" value="HTH_TETR_2"/>
    <property type="match status" value="1"/>
</dbReference>
<dbReference type="InterPro" id="IPR050109">
    <property type="entry name" value="HTH-type_TetR-like_transc_reg"/>
</dbReference>
<feature type="region of interest" description="Disordered" evidence="3">
    <location>
        <begin position="1"/>
        <end position="20"/>
    </location>
</feature>
<evidence type="ECO:0000256" key="2">
    <source>
        <dbReference type="PROSITE-ProRule" id="PRU00335"/>
    </source>
</evidence>
<keyword evidence="6" id="KW-1185">Reference proteome</keyword>
<evidence type="ECO:0000313" key="5">
    <source>
        <dbReference type="EMBL" id="SHM03437.1"/>
    </source>
</evidence>
<dbReference type="PANTHER" id="PTHR30055">
    <property type="entry name" value="HTH-TYPE TRANSCRIPTIONAL REGULATOR RUTR"/>
    <property type="match status" value="1"/>
</dbReference>